<name>A0A6L7G8L8_9RHOB</name>
<sequence length="173" mass="18154">MTSRTLAAAAALALMAGGAHAQQESDNRVSVQTDWSVFEDSNPKECWAVSVPKKTVNTKGGKPVSVSRGEIQLMAFYRPGSNVSGQLAFTGGYPFEGGSTVKISVGNNSFDLYTEGEWAWPAGPGDDAKILAAMRGGAEAVLTGHSSRGTQTQDTFSLMGFTAALEEAGKRCK</sequence>
<reference evidence="2 3" key="1">
    <citation type="submission" date="2019-12" db="EMBL/GenBank/DDBJ databases">
        <authorList>
            <person name="Li M."/>
        </authorList>
    </citation>
    <scope>NUCLEOTIDE SEQUENCE [LARGE SCALE GENOMIC DNA]</scope>
    <source>
        <strain evidence="2 3">GBMRC 2024</strain>
    </source>
</reference>
<evidence type="ECO:0000313" key="2">
    <source>
        <dbReference type="EMBL" id="MXN19746.1"/>
    </source>
</evidence>
<comment type="caution">
    <text evidence="2">The sequence shown here is derived from an EMBL/GenBank/DDBJ whole genome shotgun (WGS) entry which is preliminary data.</text>
</comment>
<dbReference type="Proteomes" id="UP000477911">
    <property type="component" value="Unassembled WGS sequence"/>
</dbReference>
<organism evidence="2 3">
    <name type="scientific">Pseudooceanicola albus</name>
    <dbReference type="NCBI Taxonomy" id="2692189"/>
    <lineage>
        <taxon>Bacteria</taxon>
        <taxon>Pseudomonadati</taxon>
        <taxon>Pseudomonadota</taxon>
        <taxon>Alphaproteobacteria</taxon>
        <taxon>Rhodobacterales</taxon>
        <taxon>Paracoccaceae</taxon>
        <taxon>Pseudooceanicola</taxon>
    </lineage>
</organism>
<keyword evidence="3" id="KW-1185">Reference proteome</keyword>
<accession>A0A6L7G8L8</accession>
<dbReference type="InterPro" id="IPR010642">
    <property type="entry name" value="Invasion_prot_B"/>
</dbReference>
<proteinExistence type="predicted"/>
<protein>
    <recommendedName>
        <fullName evidence="4">Invasion associated locus B family protein</fullName>
    </recommendedName>
</protein>
<feature type="chain" id="PRO_5026839639" description="Invasion associated locus B family protein" evidence="1">
    <location>
        <begin position="22"/>
        <end position="173"/>
    </location>
</feature>
<keyword evidence="1" id="KW-0732">Signal</keyword>
<evidence type="ECO:0000313" key="3">
    <source>
        <dbReference type="Proteomes" id="UP000477911"/>
    </source>
</evidence>
<dbReference type="EMBL" id="WUMU01000020">
    <property type="protein sequence ID" value="MXN19746.1"/>
    <property type="molecule type" value="Genomic_DNA"/>
</dbReference>
<dbReference type="RefSeq" id="WP_160895868.1">
    <property type="nucleotide sequence ID" value="NZ_WUMU01000020.1"/>
</dbReference>
<evidence type="ECO:0000256" key="1">
    <source>
        <dbReference type="SAM" id="SignalP"/>
    </source>
</evidence>
<evidence type="ECO:0008006" key="4">
    <source>
        <dbReference type="Google" id="ProtNLM"/>
    </source>
</evidence>
<dbReference type="AlphaFoldDB" id="A0A6L7G8L8"/>
<gene>
    <name evidence="2" type="ORF">GR170_18085</name>
</gene>
<dbReference type="Pfam" id="PF06776">
    <property type="entry name" value="IalB"/>
    <property type="match status" value="1"/>
</dbReference>
<feature type="signal peptide" evidence="1">
    <location>
        <begin position="1"/>
        <end position="21"/>
    </location>
</feature>